<name>A0A075K5R8_9GAMM</name>
<sequence length="674" mass="74856">MDKPAHPARQARTSNPRHAWPAVAWLAGLALAAMPSLHAATLDPAVLPQVQAATFEVVIPKPEKDPLTYEKPLPLDQLPYQQRTDKFYSVGTAFAIGENRYVTAGHVLSLGIDSLMGEPAVRDASGHVYAIDKVTRYSLHEDFVEFTLKNPPKVAPLAINTQPDMNQVVYAVGNALGTGVVIRDGLYTSQTPEEQDGRWKWMRFSAAASPGNSGGPLLDKDGKVIGVVVMKSPDENLNYALPIDLVMKAPAKQGSIDTRESYQLDVIEDRHTGAFKAQFPLPKSFADFSATYQQLHNADVDQKLHDLLAENAGTMFPNGAGSNRLLHSFSTLDPFPTLLHRNSNGTWVIARANESKAVLPRNGYLSRAAVGQQVMFHLRKPDDITSKQLYDDSKLFMDLALKAVPLQRRVGAEQVNITSLGKPSLERDYTDTYQRRWQIREWPMAYDNGLVVAFLLPVPDGYAAMLRVTNNRSEHEDMADMKQLANYVYVSYSGTLAQWKEFLANTALLPSVLSDIAIRFNYGDDFKYQSRRLGFGYTPSLQKIDADSQLVLGMSYFQDHGKTVWDVSRVDVKANVENAEHVSVSRHVAPSDDLDDGFRNRWGKIVNRSHPDDGVPYSENDMTYIGTVGGTKANADTKPEVLYTAFYGVDGPRPEDAMKGKLNLLLEKLQVNER</sequence>
<gene>
    <name evidence="7" type="ORF">HY57_18060</name>
</gene>
<feature type="active site" description="Charge relay system" evidence="5">
    <location>
        <position position="142"/>
    </location>
</feature>
<dbReference type="OrthoDB" id="212300at2"/>
<dbReference type="KEGG" id="dja:HY57_18060"/>
<dbReference type="EC" id="3.4.21.-" evidence="6"/>
<feature type="chain" id="PRO_5006985878" description="Serine protease" evidence="6">
    <location>
        <begin position="40"/>
        <end position="674"/>
    </location>
</feature>
<feature type="active site" description="Charge relay system" evidence="5">
    <location>
        <position position="213"/>
    </location>
</feature>
<dbReference type="Pfam" id="PF13365">
    <property type="entry name" value="Trypsin_2"/>
    <property type="match status" value="1"/>
</dbReference>
<organism evidence="7 8">
    <name type="scientific">Dyella japonica A8</name>
    <dbReference type="NCBI Taxonomy" id="1217721"/>
    <lineage>
        <taxon>Bacteria</taxon>
        <taxon>Pseudomonadati</taxon>
        <taxon>Pseudomonadota</taxon>
        <taxon>Gammaproteobacteria</taxon>
        <taxon>Lysobacterales</taxon>
        <taxon>Rhodanobacteraceae</taxon>
        <taxon>Dyella</taxon>
    </lineage>
</organism>
<dbReference type="InterPro" id="IPR009003">
    <property type="entry name" value="Peptidase_S1_PA"/>
</dbReference>
<comment type="similarity">
    <text evidence="6">Belongs to the peptidase S1B family.</text>
</comment>
<keyword evidence="3 6" id="KW-0378">Hydrolase</keyword>
<dbReference type="AlphaFoldDB" id="A0A075K5R8"/>
<keyword evidence="4 6" id="KW-0720">Serine protease</keyword>
<dbReference type="PANTHER" id="PTHR43019:SF23">
    <property type="entry name" value="PROTEASE DO-LIKE 5, CHLOROPLASTIC"/>
    <property type="match status" value="1"/>
</dbReference>
<comment type="subcellular location">
    <subcellularLocation>
        <location evidence="1">Secreted</location>
    </subcellularLocation>
</comment>
<dbReference type="EMBL" id="CP008884">
    <property type="protein sequence ID" value="AIF49012.1"/>
    <property type="molecule type" value="Genomic_DNA"/>
</dbReference>
<reference evidence="7 8" key="1">
    <citation type="submission" date="2014-07" db="EMBL/GenBank/DDBJ databases">
        <title>Complete Genome Sequence of Dyella japonica Strain A8 Isolated from Malaysian Tropical Soil.</title>
        <authorList>
            <person name="Hui R.K.H."/>
            <person name="Chen J.-W."/>
            <person name="Chan K.-G."/>
            <person name="Leung F.C.C."/>
        </authorList>
    </citation>
    <scope>NUCLEOTIDE SEQUENCE [LARGE SCALE GENOMIC DNA]</scope>
    <source>
        <strain evidence="7 8">A8</strain>
    </source>
</reference>
<dbReference type="SUPFAM" id="SSF50494">
    <property type="entry name" value="Trypsin-like serine proteases"/>
    <property type="match status" value="1"/>
</dbReference>
<feature type="active site" description="Charge relay system" evidence="5">
    <location>
        <position position="106"/>
    </location>
</feature>
<evidence type="ECO:0000256" key="3">
    <source>
        <dbReference type="ARBA" id="ARBA00022801"/>
    </source>
</evidence>
<protein>
    <recommendedName>
        <fullName evidence="6">Serine protease</fullName>
        <ecNumber evidence="6">3.4.21.-</ecNumber>
    </recommendedName>
</protein>
<dbReference type="GO" id="GO:0005576">
    <property type="term" value="C:extracellular region"/>
    <property type="evidence" value="ECO:0007669"/>
    <property type="project" value="UniProtKB-SubCell"/>
</dbReference>
<dbReference type="GO" id="GO:0006508">
    <property type="term" value="P:proteolysis"/>
    <property type="evidence" value="ECO:0007669"/>
    <property type="project" value="UniProtKB-KW"/>
</dbReference>
<keyword evidence="6" id="KW-0732">Signal</keyword>
<proteinExistence type="inferred from homology"/>
<evidence type="ECO:0000256" key="1">
    <source>
        <dbReference type="ARBA" id="ARBA00004613"/>
    </source>
</evidence>
<evidence type="ECO:0000313" key="7">
    <source>
        <dbReference type="EMBL" id="AIF49012.1"/>
    </source>
</evidence>
<dbReference type="HOGENOM" id="CLU_422578_0_0_6"/>
<keyword evidence="8" id="KW-1185">Reference proteome</keyword>
<dbReference type="Gene3D" id="2.40.10.120">
    <property type="match status" value="1"/>
</dbReference>
<evidence type="ECO:0000256" key="6">
    <source>
        <dbReference type="RuleBase" id="RU004296"/>
    </source>
</evidence>
<feature type="signal peptide" evidence="6">
    <location>
        <begin position="1"/>
        <end position="39"/>
    </location>
</feature>
<evidence type="ECO:0000256" key="5">
    <source>
        <dbReference type="PIRSR" id="PIRSR608256-1"/>
    </source>
</evidence>
<dbReference type="GO" id="GO:0008236">
    <property type="term" value="F:serine-type peptidase activity"/>
    <property type="evidence" value="ECO:0007669"/>
    <property type="project" value="UniProtKB-KW"/>
</dbReference>
<evidence type="ECO:0000313" key="8">
    <source>
        <dbReference type="Proteomes" id="UP000027987"/>
    </source>
</evidence>
<accession>A0A075K5R8</accession>
<dbReference type="Proteomes" id="UP000027987">
    <property type="component" value="Chromosome"/>
</dbReference>
<evidence type="ECO:0000256" key="4">
    <source>
        <dbReference type="ARBA" id="ARBA00022825"/>
    </source>
</evidence>
<dbReference type="STRING" id="1217721.HY57_18060"/>
<dbReference type="PRINTS" id="PR00839">
    <property type="entry name" value="V8PROTEASE"/>
</dbReference>
<evidence type="ECO:0000256" key="2">
    <source>
        <dbReference type="ARBA" id="ARBA00022670"/>
    </source>
</evidence>
<keyword evidence="2 6" id="KW-0645">Protease</keyword>
<dbReference type="RefSeq" id="WP_019464844.1">
    <property type="nucleotide sequence ID" value="NZ_ALOY01000140.1"/>
</dbReference>
<dbReference type="PATRIC" id="fig|1217721.7.peg.3709"/>
<dbReference type="PANTHER" id="PTHR43019">
    <property type="entry name" value="SERINE ENDOPROTEASE DEGS"/>
    <property type="match status" value="1"/>
</dbReference>
<dbReference type="InterPro" id="IPR008256">
    <property type="entry name" value="Peptidase_S1B"/>
</dbReference>